<keyword evidence="3" id="KW-1003">Cell membrane</keyword>
<evidence type="ECO:0000256" key="1">
    <source>
        <dbReference type="ARBA" id="ARBA00004429"/>
    </source>
</evidence>
<dbReference type="PROSITE" id="PS50928">
    <property type="entry name" value="ABC_TM1"/>
    <property type="match status" value="1"/>
</dbReference>
<evidence type="ECO:0000256" key="7">
    <source>
        <dbReference type="ARBA" id="ARBA00023136"/>
    </source>
</evidence>
<evidence type="ECO:0000259" key="9">
    <source>
        <dbReference type="PROSITE" id="PS50928"/>
    </source>
</evidence>
<keyword evidence="2 8" id="KW-0813">Transport</keyword>
<comment type="subcellular location">
    <subcellularLocation>
        <location evidence="1">Cell inner membrane</location>
        <topology evidence="1">Multi-pass membrane protein</topology>
    </subcellularLocation>
    <subcellularLocation>
        <location evidence="8">Cell membrane</location>
        <topology evidence="8">Multi-pass membrane protein</topology>
    </subcellularLocation>
</comment>
<dbReference type="PANTHER" id="PTHR43357">
    <property type="entry name" value="INNER MEMBRANE ABC TRANSPORTER PERMEASE PROTEIN YDCV"/>
    <property type="match status" value="1"/>
</dbReference>
<dbReference type="InterPro" id="IPR000515">
    <property type="entry name" value="MetI-like"/>
</dbReference>
<dbReference type="Pfam" id="PF00528">
    <property type="entry name" value="BPD_transp_1"/>
    <property type="match status" value="1"/>
</dbReference>
<dbReference type="GO" id="GO:0055085">
    <property type="term" value="P:transmembrane transport"/>
    <property type="evidence" value="ECO:0007669"/>
    <property type="project" value="InterPro"/>
</dbReference>
<feature type="transmembrane region" description="Helical" evidence="8">
    <location>
        <begin position="131"/>
        <end position="154"/>
    </location>
</feature>
<gene>
    <name evidence="10" type="ORF">DKG74_05565</name>
</gene>
<evidence type="ECO:0000256" key="3">
    <source>
        <dbReference type="ARBA" id="ARBA00022475"/>
    </source>
</evidence>
<evidence type="ECO:0000256" key="4">
    <source>
        <dbReference type="ARBA" id="ARBA00022519"/>
    </source>
</evidence>
<evidence type="ECO:0000256" key="8">
    <source>
        <dbReference type="RuleBase" id="RU363032"/>
    </source>
</evidence>
<dbReference type="GO" id="GO:0005886">
    <property type="term" value="C:plasma membrane"/>
    <property type="evidence" value="ECO:0007669"/>
    <property type="project" value="UniProtKB-SubCell"/>
</dbReference>
<protein>
    <submittedName>
        <fullName evidence="10">Polyamine ABC transporter permease</fullName>
    </submittedName>
</protein>
<dbReference type="OrthoDB" id="7268769at2"/>
<name>A0A317EE86_9PROT</name>
<evidence type="ECO:0000313" key="10">
    <source>
        <dbReference type="EMBL" id="PWR25229.1"/>
    </source>
</evidence>
<dbReference type="EMBL" id="QGLE01000002">
    <property type="protein sequence ID" value="PWR25229.1"/>
    <property type="molecule type" value="Genomic_DNA"/>
</dbReference>
<dbReference type="SUPFAM" id="SSF161098">
    <property type="entry name" value="MetI-like"/>
    <property type="match status" value="1"/>
</dbReference>
<keyword evidence="11" id="KW-1185">Reference proteome</keyword>
<feature type="domain" description="ABC transmembrane type-1" evidence="9">
    <location>
        <begin position="60"/>
        <end position="250"/>
    </location>
</feature>
<dbReference type="Gene3D" id="1.10.3720.10">
    <property type="entry name" value="MetI-like"/>
    <property type="match status" value="1"/>
</dbReference>
<sequence length="262" mass="27737">MSRIVMALSVGFGLAFLIVPLAIVMPLAFNGGSYLSYPLEGLSLRWFGAVLHNPPWLAAIANSFRVALGATALALVVGGLAAIGTMASRRLTAIVLWALFVSPLAVPSIVMAVALYFAFARLGLNGTYLSLVIAHALLGAPLVFVSVLNSLRGLPPELEQAAASLGASRWMRFRTVILPLTLPGFLTGAIFAFVMSFDEVVIALFLVSPETQTLPIALFAALRDRLEPTLVVVALSLTLLSGLLIFALARLRRSAAPLGKDQ</sequence>
<organism evidence="10 11">
    <name type="scientific">Zavarzinia aquatilis</name>
    <dbReference type="NCBI Taxonomy" id="2211142"/>
    <lineage>
        <taxon>Bacteria</taxon>
        <taxon>Pseudomonadati</taxon>
        <taxon>Pseudomonadota</taxon>
        <taxon>Alphaproteobacteria</taxon>
        <taxon>Rhodospirillales</taxon>
        <taxon>Zavarziniaceae</taxon>
        <taxon>Zavarzinia</taxon>
    </lineage>
</organism>
<feature type="transmembrane region" description="Helical" evidence="8">
    <location>
        <begin position="229"/>
        <end position="249"/>
    </location>
</feature>
<dbReference type="PANTHER" id="PTHR43357:SF4">
    <property type="entry name" value="INNER MEMBRANE ABC TRANSPORTER PERMEASE PROTEIN YDCV"/>
    <property type="match status" value="1"/>
</dbReference>
<accession>A0A317EE86</accession>
<evidence type="ECO:0000313" key="11">
    <source>
        <dbReference type="Proteomes" id="UP000245461"/>
    </source>
</evidence>
<feature type="transmembrane region" description="Helical" evidence="8">
    <location>
        <begin position="56"/>
        <end position="82"/>
    </location>
</feature>
<feature type="transmembrane region" description="Helical" evidence="8">
    <location>
        <begin position="94"/>
        <end position="119"/>
    </location>
</feature>
<keyword evidence="5 8" id="KW-0812">Transmembrane</keyword>
<dbReference type="Proteomes" id="UP000245461">
    <property type="component" value="Unassembled WGS sequence"/>
</dbReference>
<feature type="transmembrane region" description="Helical" evidence="8">
    <location>
        <begin position="7"/>
        <end position="29"/>
    </location>
</feature>
<keyword evidence="4" id="KW-0997">Cell inner membrane</keyword>
<dbReference type="RefSeq" id="WP_109903467.1">
    <property type="nucleotide sequence ID" value="NZ_QGLE01000002.1"/>
</dbReference>
<evidence type="ECO:0000256" key="5">
    <source>
        <dbReference type="ARBA" id="ARBA00022692"/>
    </source>
</evidence>
<comment type="similarity">
    <text evidence="8">Belongs to the binding-protein-dependent transport system permease family.</text>
</comment>
<reference evidence="10 11" key="1">
    <citation type="submission" date="2018-05" db="EMBL/GenBank/DDBJ databases">
        <title>Zavarzinia sp. HR-AS.</title>
        <authorList>
            <person name="Lee Y."/>
            <person name="Jeon C.O."/>
        </authorList>
    </citation>
    <scope>NUCLEOTIDE SEQUENCE [LARGE SCALE GENOMIC DNA]</scope>
    <source>
        <strain evidence="10 11">HR-AS</strain>
    </source>
</reference>
<feature type="transmembrane region" description="Helical" evidence="8">
    <location>
        <begin position="200"/>
        <end position="222"/>
    </location>
</feature>
<proteinExistence type="inferred from homology"/>
<evidence type="ECO:0000256" key="6">
    <source>
        <dbReference type="ARBA" id="ARBA00022989"/>
    </source>
</evidence>
<evidence type="ECO:0000256" key="2">
    <source>
        <dbReference type="ARBA" id="ARBA00022448"/>
    </source>
</evidence>
<dbReference type="CDD" id="cd06261">
    <property type="entry name" value="TM_PBP2"/>
    <property type="match status" value="1"/>
</dbReference>
<feature type="transmembrane region" description="Helical" evidence="8">
    <location>
        <begin position="175"/>
        <end position="194"/>
    </location>
</feature>
<keyword evidence="7 8" id="KW-0472">Membrane</keyword>
<dbReference type="InterPro" id="IPR035906">
    <property type="entry name" value="MetI-like_sf"/>
</dbReference>
<comment type="caution">
    <text evidence="10">The sequence shown here is derived from an EMBL/GenBank/DDBJ whole genome shotgun (WGS) entry which is preliminary data.</text>
</comment>
<dbReference type="AlphaFoldDB" id="A0A317EE86"/>
<keyword evidence="6 8" id="KW-1133">Transmembrane helix</keyword>